<sequence length="70" mass="7502">MVWTNPADASPDALERLSPGWGNYVESVRITGGRLWAPGQGVHSGPRLLAGCPRSDTQPGLTFPQSFPQL</sequence>
<name>A0A8J2TZG0_9MICO</name>
<dbReference type="Proteomes" id="UP000616114">
    <property type="component" value="Unassembled WGS sequence"/>
</dbReference>
<reference evidence="1" key="2">
    <citation type="submission" date="2020-09" db="EMBL/GenBank/DDBJ databases">
        <authorList>
            <person name="Sun Q."/>
            <person name="Zhou Y."/>
        </authorList>
    </citation>
    <scope>NUCLEOTIDE SEQUENCE</scope>
    <source>
        <strain evidence="1">CGMCC 1.12785</strain>
    </source>
</reference>
<proteinExistence type="predicted"/>
<keyword evidence="2" id="KW-1185">Reference proteome</keyword>
<evidence type="ECO:0000313" key="1">
    <source>
        <dbReference type="EMBL" id="GGA20176.1"/>
    </source>
</evidence>
<dbReference type="EMBL" id="BMFY01000010">
    <property type="protein sequence ID" value="GGA20176.1"/>
    <property type="molecule type" value="Genomic_DNA"/>
</dbReference>
<comment type="caution">
    <text evidence="1">The sequence shown here is derived from an EMBL/GenBank/DDBJ whole genome shotgun (WGS) entry which is preliminary data.</text>
</comment>
<gene>
    <name evidence="1" type="ORF">GCM10011333_24160</name>
</gene>
<evidence type="ECO:0000313" key="2">
    <source>
        <dbReference type="Proteomes" id="UP000616114"/>
    </source>
</evidence>
<dbReference type="AlphaFoldDB" id="A0A8J2TZG0"/>
<reference evidence="1" key="1">
    <citation type="journal article" date="2014" name="Int. J. Syst. Evol. Microbiol.">
        <title>Complete genome sequence of Corynebacterium casei LMG S-19264T (=DSM 44701T), isolated from a smear-ripened cheese.</title>
        <authorList>
            <consortium name="US DOE Joint Genome Institute (JGI-PGF)"/>
            <person name="Walter F."/>
            <person name="Albersmeier A."/>
            <person name="Kalinowski J."/>
            <person name="Ruckert C."/>
        </authorList>
    </citation>
    <scope>NUCLEOTIDE SEQUENCE</scope>
    <source>
        <strain evidence="1">CGMCC 1.12785</strain>
    </source>
</reference>
<protein>
    <submittedName>
        <fullName evidence="1">Uncharacterized protein</fullName>
    </submittedName>
</protein>
<organism evidence="1 2">
    <name type="scientific">Sediminivirga luteola</name>
    <dbReference type="NCBI Taxonomy" id="1774748"/>
    <lineage>
        <taxon>Bacteria</taxon>
        <taxon>Bacillati</taxon>
        <taxon>Actinomycetota</taxon>
        <taxon>Actinomycetes</taxon>
        <taxon>Micrococcales</taxon>
        <taxon>Brevibacteriaceae</taxon>
        <taxon>Sediminivirga</taxon>
    </lineage>
</organism>
<accession>A0A8J2TZG0</accession>